<evidence type="ECO:0000313" key="3">
    <source>
        <dbReference type="Proteomes" id="UP000266113"/>
    </source>
</evidence>
<reference evidence="2 3" key="1">
    <citation type="submission" date="2018-09" db="EMBL/GenBank/DDBJ databases">
        <title>Discovery and Ecogenomic Context for Candidatus Cryosericales, a Global Caldiserica Order Active in Thawing Permafrost.</title>
        <authorList>
            <person name="Martinez M.A."/>
            <person name="Woodcroft B.J."/>
            <person name="Ignacio Espinoza J.C."/>
            <person name="Zayed A."/>
            <person name="Singleton C.M."/>
            <person name="Boyd J."/>
            <person name="Li Y.-F."/>
            <person name="Purvine S."/>
            <person name="Maughan H."/>
            <person name="Hodgkins S.B."/>
            <person name="Anderson D."/>
            <person name="Sederholm M."/>
            <person name="Temperton B."/>
            <person name="Saleska S.R."/>
            <person name="Tyson G.W."/>
            <person name="Rich V.I."/>
        </authorList>
    </citation>
    <scope>NUCLEOTIDE SEQUENCE [LARGE SCALE GENOMIC DNA]</scope>
    <source>
        <strain evidence="2 3">SMC1</strain>
    </source>
</reference>
<comment type="caution">
    <text evidence="2">The sequence shown here is derived from an EMBL/GenBank/DDBJ whole genome shotgun (WGS) entry which is preliminary data.</text>
</comment>
<keyword evidence="3" id="KW-1185">Reference proteome</keyword>
<evidence type="ECO:0000313" key="2">
    <source>
        <dbReference type="EMBL" id="RIE17671.1"/>
    </source>
</evidence>
<proteinExistence type="predicted"/>
<dbReference type="Proteomes" id="UP000266113">
    <property type="component" value="Unassembled WGS sequence"/>
</dbReference>
<feature type="compositionally biased region" description="Basic and acidic residues" evidence="1">
    <location>
        <begin position="7"/>
        <end position="20"/>
    </location>
</feature>
<evidence type="ECO:0000256" key="1">
    <source>
        <dbReference type="SAM" id="MobiDB-lite"/>
    </source>
</evidence>
<organism evidence="2 3">
    <name type="scientific">Candidatus Cryosericum septentrionale</name>
    <dbReference type="NCBI Taxonomy" id="2290913"/>
    <lineage>
        <taxon>Bacteria</taxon>
        <taxon>Pseudomonadati</taxon>
        <taxon>Caldisericota/Cryosericota group</taxon>
        <taxon>Candidatus Cryosericota</taxon>
        <taxon>Candidatus Cryosericia</taxon>
        <taxon>Candidatus Cryosericales</taxon>
        <taxon>Candidatus Cryosericaceae</taxon>
        <taxon>Candidatus Cryosericum</taxon>
    </lineage>
</organism>
<protein>
    <submittedName>
        <fullName evidence="2">Uncharacterized protein</fullName>
    </submittedName>
</protein>
<dbReference type="EMBL" id="QXIY01000001">
    <property type="protein sequence ID" value="RIE17671.1"/>
    <property type="molecule type" value="Genomic_DNA"/>
</dbReference>
<sequence>MQRHVREHTMGKLRQALEKRTVPPTTVGELATYLNVQYKTAWGWIAGRNLPKDTRTRQVLFSVLGLDEATVEAGTKRHDATRAAHTEVAVTATPDRERLISLSDEIRSLSEDLSAKLAQFSNSSGVGPDESDQFVKKFRRQLKSLSATLALALSDSKVLQELRSRVNVYELAYVTTLLGAVLDNQKLELWKAFRDLPGKGGKGT</sequence>
<feature type="region of interest" description="Disordered" evidence="1">
    <location>
        <begin position="1"/>
        <end position="20"/>
    </location>
</feature>
<name>A0A398E4Y1_9BACT</name>
<accession>A0A398E4Y1</accession>
<gene>
    <name evidence="2" type="ORF">SMC1_00365</name>
</gene>
<dbReference type="AlphaFoldDB" id="A0A398E4Y1"/>